<sequence>MRTANWKISFSTKKEYLKGLNGTLWRKLNALLVFFFAMQIWSHEHSTREDKGCATYELCDQESPSGN</sequence>
<keyword evidence="2" id="KW-1185">Reference proteome</keyword>
<dbReference type="Proteomes" id="UP000093000">
    <property type="component" value="Unassembled WGS sequence"/>
</dbReference>
<name>A0A1C7N9I0_9FUNG</name>
<dbReference type="InParanoid" id="A0A1C7N9I0"/>
<accession>A0A1C7N9I0</accession>
<comment type="caution">
    <text evidence="1">The sequence shown here is derived from an EMBL/GenBank/DDBJ whole genome shotgun (WGS) entry which is preliminary data.</text>
</comment>
<evidence type="ECO:0000313" key="1">
    <source>
        <dbReference type="EMBL" id="OBZ85286.1"/>
    </source>
</evidence>
<proteinExistence type="predicted"/>
<evidence type="ECO:0000313" key="2">
    <source>
        <dbReference type="Proteomes" id="UP000093000"/>
    </source>
</evidence>
<organism evidence="1 2">
    <name type="scientific">Choanephora cucurbitarum</name>
    <dbReference type="NCBI Taxonomy" id="101091"/>
    <lineage>
        <taxon>Eukaryota</taxon>
        <taxon>Fungi</taxon>
        <taxon>Fungi incertae sedis</taxon>
        <taxon>Mucoromycota</taxon>
        <taxon>Mucoromycotina</taxon>
        <taxon>Mucoromycetes</taxon>
        <taxon>Mucorales</taxon>
        <taxon>Mucorineae</taxon>
        <taxon>Choanephoraceae</taxon>
        <taxon>Choanephoroideae</taxon>
        <taxon>Choanephora</taxon>
    </lineage>
</organism>
<reference evidence="1 2" key="1">
    <citation type="submission" date="2016-03" db="EMBL/GenBank/DDBJ databases">
        <title>Choanephora cucurbitarum.</title>
        <authorList>
            <person name="Min B."/>
            <person name="Park H."/>
            <person name="Park J.-H."/>
            <person name="Shin H.-D."/>
            <person name="Choi I.-G."/>
        </authorList>
    </citation>
    <scope>NUCLEOTIDE SEQUENCE [LARGE SCALE GENOMIC DNA]</scope>
    <source>
        <strain evidence="1 2">KUS-F28377</strain>
    </source>
</reference>
<protein>
    <submittedName>
        <fullName evidence="1">Uncharacterized protein</fullName>
    </submittedName>
</protein>
<dbReference type="EMBL" id="LUGH01000413">
    <property type="protein sequence ID" value="OBZ85286.1"/>
    <property type="molecule type" value="Genomic_DNA"/>
</dbReference>
<dbReference type="AlphaFoldDB" id="A0A1C7N9I0"/>
<gene>
    <name evidence="1" type="ORF">A0J61_06663</name>
</gene>